<evidence type="ECO:0008006" key="2">
    <source>
        <dbReference type="Google" id="ProtNLM"/>
    </source>
</evidence>
<protein>
    <recommendedName>
        <fullName evidence="2">Helix-turn-helix domain-containing protein</fullName>
    </recommendedName>
</protein>
<dbReference type="AlphaFoldDB" id="X1KA43"/>
<gene>
    <name evidence="1" type="ORF">S06H3_19144</name>
</gene>
<accession>X1KA43</accession>
<comment type="caution">
    <text evidence="1">The sequence shown here is derived from an EMBL/GenBank/DDBJ whole genome shotgun (WGS) entry which is preliminary data.</text>
</comment>
<name>X1KA43_9ZZZZ</name>
<evidence type="ECO:0000313" key="1">
    <source>
        <dbReference type="EMBL" id="GAI03917.1"/>
    </source>
</evidence>
<sequence length="57" mass="6387">MEILLSVREAAGKLGLSERHLRLLLEKGEVKGKKLGGTWVVLSLDYIRKKKRKKVGG</sequence>
<dbReference type="EMBL" id="BARV01009770">
    <property type="protein sequence ID" value="GAI03917.1"/>
    <property type="molecule type" value="Genomic_DNA"/>
</dbReference>
<proteinExistence type="predicted"/>
<organism evidence="1">
    <name type="scientific">marine sediment metagenome</name>
    <dbReference type="NCBI Taxonomy" id="412755"/>
    <lineage>
        <taxon>unclassified sequences</taxon>
        <taxon>metagenomes</taxon>
        <taxon>ecological metagenomes</taxon>
    </lineage>
</organism>
<reference evidence="1" key="1">
    <citation type="journal article" date="2014" name="Front. Microbiol.">
        <title>High frequency of phylogenetically diverse reductive dehalogenase-homologous genes in deep subseafloor sedimentary metagenomes.</title>
        <authorList>
            <person name="Kawai M."/>
            <person name="Futagami T."/>
            <person name="Toyoda A."/>
            <person name="Takaki Y."/>
            <person name="Nishi S."/>
            <person name="Hori S."/>
            <person name="Arai W."/>
            <person name="Tsubouchi T."/>
            <person name="Morono Y."/>
            <person name="Uchiyama I."/>
            <person name="Ito T."/>
            <person name="Fujiyama A."/>
            <person name="Inagaki F."/>
            <person name="Takami H."/>
        </authorList>
    </citation>
    <scope>NUCLEOTIDE SEQUENCE</scope>
    <source>
        <strain evidence="1">Expedition CK06-06</strain>
    </source>
</reference>